<evidence type="ECO:0000256" key="1">
    <source>
        <dbReference type="SAM" id="Phobius"/>
    </source>
</evidence>
<name>A9DAC3_HOEPD</name>
<feature type="transmembrane region" description="Helical" evidence="1">
    <location>
        <begin position="41"/>
        <end position="61"/>
    </location>
</feature>
<dbReference type="RefSeq" id="WP_007196619.1">
    <property type="nucleotide sequence ID" value="NZ_CM002917.1"/>
</dbReference>
<keyword evidence="1" id="KW-0472">Membrane</keyword>
<organism evidence="2 3">
    <name type="scientific">Hoeflea phototrophica (strain DSM 17068 / NCIMB 14078 / DFL-43)</name>
    <dbReference type="NCBI Taxonomy" id="411684"/>
    <lineage>
        <taxon>Bacteria</taxon>
        <taxon>Pseudomonadati</taxon>
        <taxon>Pseudomonadota</taxon>
        <taxon>Alphaproteobacteria</taxon>
        <taxon>Hyphomicrobiales</taxon>
        <taxon>Rhizobiaceae</taxon>
        <taxon>Hoeflea</taxon>
    </lineage>
</organism>
<keyword evidence="3" id="KW-1185">Reference proteome</keyword>
<proteinExistence type="predicted"/>
<feature type="transmembrane region" description="Helical" evidence="1">
    <location>
        <begin position="67"/>
        <end position="89"/>
    </location>
</feature>
<dbReference type="STRING" id="411684.HPDFL43_04141"/>
<dbReference type="AlphaFoldDB" id="A9DAC3"/>
<dbReference type="OrthoDB" id="9890667at2"/>
<sequence>MWPDWVIAFVGDGRIALLALAVIGLEALVIVVFLRRRARIGSLVLTMASGAGLLGALYAALSGASAGAIAIWLILALVAHASDMATRLFRNN</sequence>
<gene>
    <name evidence="2" type="ORF">HPDFL43_04141</name>
</gene>
<dbReference type="Proteomes" id="UP000004291">
    <property type="component" value="Chromosome"/>
</dbReference>
<keyword evidence="1" id="KW-0812">Transmembrane</keyword>
<dbReference type="EMBL" id="ABIA03000002">
    <property type="protein sequence ID" value="EDQ32705.1"/>
    <property type="molecule type" value="Genomic_DNA"/>
</dbReference>
<accession>A9DAC3</accession>
<reference evidence="2 3" key="2">
    <citation type="submission" date="2012-06" db="EMBL/GenBank/DDBJ databases">
        <authorList>
            <person name="Fiebig A."/>
        </authorList>
    </citation>
    <scope>NUCLEOTIDE SEQUENCE [LARGE SCALE GENOMIC DNA]</scope>
    <source>
        <strain evidence="2 3">DFL-43</strain>
    </source>
</reference>
<comment type="caution">
    <text evidence="2">The sequence shown here is derived from an EMBL/GenBank/DDBJ whole genome shotgun (WGS) entry which is preliminary data.</text>
</comment>
<dbReference type="HOGENOM" id="CLU_2409260_0_0_5"/>
<feature type="transmembrane region" description="Helical" evidence="1">
    <location>
        <begin position="15"/>
        <end position="34"/>
    </location>
</feature>
<evidence type="ECO:0000313" key="3">
    <source>
        <dbReference type="Proteomes" id="UP000004291"/>
    </source>
</evidence>
<protein>
    <submittedName>
        <fullName evidence="2">Uncharacterized protein</fullName>
    </submittedName>
</protein>
<keyword evidence="1" id="KW-1133">Transmembrane helix</keyword>
<evidence type="ECO:0000313" key="2">
    <source>
        <dbReference type="EMBL" id="EDQ32705.1"/>
    </source>
</evidence>
<reference evidence="2 3" key="1">
    <citation type="submission" date="2007-10" db="EMBL/GenBank/DDBJ databases">
        <authorList>
            <person name="Wagner-Dobler I."/>
            <person name="Ferriera S."/>
            <person name="Johnson J."/>
            <person name="Kravitz S."/>
            <person name="Beeson K."/>
            <person name="Sutton G."/>
            <person name="Rogers Y.-H."/>
            <person name="Friedman R."/>
            <person name="Frazier M."/>
            <person name="Venter J.C."/>
        </authorList>
    </citation>
    <scope>NUCLEOTIDE SEQUENCE [LARGE SCALE GENOMIC DNA]</scope>
    <source>
        <strain evidence="2 3">DFL-43</strain>
    </source>
</reference>